<keyword evidence="3" id="KW-0443">Lipid metabolism</keyword>
<reference evidence="5 6" key="1">
    <citation type="submission" date="2020-03" db="EMBL/GenBank/DDBJ databases">
        <title>Hydrogenophaga sp. nov. isolated from cyanobacterial mat.</title>
        <authorList>
            <person name="Thorat V."/>
            <person name="Kirdat K."/>
            <person name="Tiwarekar B."/>
            <person name="Costa E.D."/>
            <person name="Yadav A."/>
        </authorList>
    </citation>
    <scope>NUCLEOTIDE SEQUENCE [LARGE SCALE GENOMIC DNA]</scope>
    <source>
        <strain evidence="5 6">BA0156</strain>
    </source>
</reference>
<keyword evidence="6" id="KW-1185">Reference proteome</keyword>
<dbReference type="InterPro" id="IPR016986">
    <property type="entry name" value="UCP031982_abhydr"/>
</dbReference>
<accession>A0A6G8IKN1</accession>
<organism evidence="5 6">
    <name type="scientific">Hydrogenophaga crocea</name>
    <dbReference type="NCBI Taxonomy" id="2716225"/>
    <lineage>
        <taxon>Bacteria</taxon>
        <taxon>Pseudomonadati</taxon>
        <taxon>Pseudomonadota</taxon>
        <taxon>Betaproteobacteria</taxon>
        <taxon>Burkholderiales</taxon>
        <taxon>Comamonadaceae</taxon>
        <taxon>Hydrogenophaga</taxon>
    </lineage>
</organism>
<dbReference type="InterPro" id="IPR029058">
    <property type="entry name" value="AB_hydrolase_fold"/>
</dbReference>
<sequence>MQIFASLLLTTLSLWLGAAHAAGFEPLRVELDRGREATGGVWYPSPSTPSPARLGPFSVPLALRGELASGRLPLIVLSHGTGGTFAAHIDTAVALADAGYVVAAISHPADNADDTSGFGTPAQLVDRVHDLSRLIDHMTSSWRGAGQVDQERIGAFGFSAGGYTVLTAMGGRPDYARLPTHCRDHALDAVCEPMMKRWDSMLQVQAPMPDRRIKAAVVAAPGLGFLFDAASLHKRAPDIQLWQAERDEVLLHRFHAQAVGDGLGAAADVRRVNAAGHYAFLAPCPEHLAKALPAICADAPSFDRESFHRHFNAEVIQFFTKRLTTGGANRPE</sequence>
<keyword evidence="2" id="KW-0442">Lipid degradation</keyword>
<dbReference type="PIRSF" id="PIRSF031982">
    <property type="entry name" value="UCP031982_abhydr"/>
    <property type="match status" value="1"/>
</dbReference>
<dbReference type="PANTHER" id="PTHR10272:SF0">
    <property type="entry name" value="PLATELET-ACTIVATING FACTOR ACETYLHYDROLASE"/>
    <property type="match status" value="1"/>
</dbReference>
<feature type="signal peptide" evidence="4">
    <location>
        <begin position="1"/>
        <end position="21"/>
    </location>
</feature>
<proteinExistence type="predicted"/>
<evidence type="ECO:0000256" key="4">
    <source>
        <dbReference type="SAM" id="SignalP"/>
    </source>
</evidence>
<dbReference type="Proteomes" id="UP000503162">
    <property type="component" value="Chromosome"/>
</dbReference>
<keyword evidence="4" id="KW-0732">Signal</keyword>
<evidence type="ECO:0000313" key="6">
    <source>
        <dbReference type="Proteomes" id="UP000503162"/>
    </source>
</evidence>
<dbReference type="RefSeq" id="WP_166229094.1">
    <property type="nucleotide sequence ID" value="NZ_CP049989.1"/>
</dbReference>
<dbReference type="KEGG" id="hcz:G9Q37_17195"/>
<dbReference type="GO" id="GO:0016042">
    <property type="term" value="P:lipid catabolic process"/>
    <property type="evidence" value="ECO:0007669"/>
    <property type="project" value="UniProtKB-KW"/>
</dbReference>
<dbReference type="AlphaFoldDB" id="A0A6G8IKN1"/>
<keyword evidence="1" id="KW-0378">Hydrolase</keyword>
<feature type="chain" id="PRO_5026041618" evidence="4">
    <location>
        <begin position="22"/>
        <end position="332"/>
    </location>
</feature>
<dbReference type="GO" id="GO:0003847">
    <property type="term" value="F:1-alkyl-2-acetylglycerophosphocholine esterase activity"/>
    <property type="evidence" value="ECO:0007669"/>
    <property type="project" value="TreeGrafter"/>
</dbReference>
<evidence type="ECO:0000256" key="2">
    <source>
        <dbReference type="ARBA" id="ARBA00022963"/>
    </source>
</evidence>
<dbReference type="EMBL" id="CP049989">
    <property type="protein sequence ID" value="QIM53767.1"/>
    <property type="molecule type" value="Genomic_DNA"/>
</dbReference>
<evidence type="ECO:0000256" key="3">
    <source>
        <dbReference type="ARBA" id="ARBA00023098"/>
    </source>
</evidence>
<protein>
    <submittedName>
        <fullName evidence="5">Prolyl oligopeptidase family serine peptidase</fullName>
    </submittedName>
</protein>
<dbReference type="Pfam" id="PF03403">
    <property type="entry name" value="PAF-AH_p_II"/>
    <property type="match status" value="1"/>
</dbReference>
<dbReference type="Gene3D" id="3.40.50.1820">
    <property type="entry name" value="alpha/beta hydrolase"/>
    <property type="match status" value="1"/>
</dbReference>
<evidence type="ECO:0000256" key="1">
    <source>
        <dbReference type="ARBA" id="ARBA00022801"/>
    </source>
</evidence>
<evidence type="ECO:0000313" key="5">
    <source>
        <dbReference type="EMBL" id="QIM53767.1"/>
    </source>
</evidence>
<name>A0A6G8IKN1_9BURK</name>
<dbReference type="SUPFAM" id="SSF53474">
    <property type="entry name" value="alpha/beta-Hydrolases"/>
    <property type="match status" value="1"/>
</dbReference>
<dbReference type="PANTHER" id="PTHR10272">
    <property type="entry name" value="PLATELET-ACTIVATING FACTOR ACETYLHYDROLASE"/>
    <property type="match status" value="1"/>
</dbReference>
<gene>
    <name evidence="5" type="ORF">G9Q37_17195</name>
</gene>